<dbReference type="PANTHER" id="PTHR43130">
    <property type="entry name" value="ARAC-FAMILY TRANSCRIPTIONAL REGULATOR"/>
    <property type="match status" value="1"/>
</dbReference>
<dbReference type="EMBL" id="BSOT01000002">
    <property type="protein sequence ID" value="GLR69301.1"/>
    <property type="molecule type" value="Genomic_DNA"/>
</dbReference>
<accession>A0AA37WFR7</accession>
<dbReference type="InterPro" id="IPR009057">
    <property type="entry name" value="Homeodomain-like_sf"/>
</dbReference>
<sequence length="298" mass="33478">MEVFAQRRPEFEVQHYSTVVCATDDSHQVGLPIENLVLSTTKGLSDIHDADLVIIPGWQGPDILPSDALRNSLLSAYNNGARIASICSGVFLLAYTGLLANKVATTHWQYIAKAREKFPNTHFDENVLYTDNGQILTSAGSAAGLDMCLHLVKQDYGQHVANAYARRLVIPPYREGGQAQFIQQPIPKSDNNTKLSVLLDTLENNLSSQYSVEDMADMVNMSERNFLRQFKAQFATSPAKWLINLRIKRACELLETSELPTKSIAQMCGLGTEESLRHHFRRQLKVSPLHYRRQFSEL</sequence>
<dbReference type="SUPFAM" id="SSF52317">
    <property type="entry name" value="Class I glutamine amidotransferase-like"/>
    <property type="match status" value="1"/>
</dbReference>
<dbReference type="Proteomes" id="UP001156601">
    <property type="component" value="Unassembled WGS sequence"/>
</dbReference>
<dbReference type="PROSITE" id="PS01124">
    <property type="entry name" value="HTH_ARAC_FAMILY_2"/>
    <property type="match status" value="1"/>
</dbReference>
<dbReference type="PANTHER" id="PTHR43130:SF3">
    <property type="entry name" value="HTH-TYPE TRANSCRIPTIONAL REGULATOR RV1931C"/>
    <property type="match status" value="1"/>
</dbReference>
<feature type="domain" description="HTH araC/xylS-type" evidence="3">
    <location>
        <begin position="196"/>
        <end position="294"/>
    </location>
</feature>
<dbReference type="SMART" id="SM00342">
    <property type="entry name" value="HTH_ARAC"/>
    <property type="match status" value="1"/>
</dbReference>
<dbReference type="GO" id="GO:0003700">
    <property type="term" value="F:DNA-binding transcription factor activity"/>
    <property type="evidence" value="ECO:0007669"/>
    <property type="project" value="InterPro"/>
</dbReference>
<dbReference type="GO" id="GO:0043565">
    <property type="term" value="F:sequence-specific DNA binding"/>
    <property type="evidence" value="ECO:0007669"/>
    <property type="project" value="InterPro"/>
</dbReference>
<evidence type="ECO:0000256" key="1">
    <source>
        <dbReference type="ARBA" id="ARBA00023015"/>
    </source>
</evidence>
<gene>
    <name evidence="4" type="ORF">GCM10007852_02090</name>
</gene>
<evidence type="ECO:0000256" key="2">
    <source>
        <dbReference type="ARBA" id="ARBA00023163"/>
    </source>
</evidence>
<evidence type="ECO:0000313" key="4">
    <source>
        <dbReference type="EMBL" id="GLR69301.1"/>
    </source>
</evidence>
<proteinExistence type="predicted"/>
<dbReference type="Gene3D" id="1.10.10.60">
    <property type="entry name" value="Homeodomain-like"/>
    <property type="match status" value="2"/>
</dbReference>
<comment type="caution">
    <text evidence="4">The sequence shown here is derived from an EMBL/GenBank/DDBJ whole genome shotgun (WGS) entry which is preliminary data.</text>
</comment>
<evidence type="ECO:0000313" key="5">
    <source>
        <dbReference type="Proteomes" id="UP001156601"/>
    </source>
</evidence>
<keyword evidence="1" id="KW-0805">Transcription regulation</keyword>
<name>A0AA37WFR7_9ALTE</name>
<dbReference type="Pfam" id="PF01965">
    <property type="entry name" value="DJ-1_PfpI"/>
    <property type="match status" value="1"/>
</dbReference>
<dbReference type="AlphaFoldDB" id="A0AA37WFR7"/>
<evidence type="ECO:0000259" key="3">
    <source>
        <dbReference type="PROSITE" id="PS01124"/>
    </source>
</evidence>
<keyword evidence="5" id="KW-1185">Reference proteome</keyword>
<dbReference type="Gene3D" id="3.40.50.880">
    <property type="match status" value="1"/>
</dbReference>
<dbReference type="InterPro" id="IPR029062">
    <property type="entry name" value="Class_I_gatase-like"/>
</dbReference>
<reference evidence="4" key="1">
    <citation type="journal article" date="2014" name="Int. J. Syst. Evol. Microbiol.">
        <title>Complete genome sequence of Corynebacterium casei LMG S-19264T (=DSM 44701T), isolated from a smear-ripened cheese.</title>
        <authorList>
            <consortium name="US DOE Joint Genome Institute (JGI-PGF)"/>
            <person name="Walter F."/>
            <person name="Albersmeier A."/>
            <person name="Kalinowski J."/>
            <person name="Ruckert C."/>
        </authorList>
    </citation>
    <scope>NUCLEOTIDE SEQUENCE</scope>
    <source>
        <strain evidence="4">NBRC 110023</strain>
    </source>
</reference>
<keyword evidence="2" id="KW-0804">Transcription</keyword>
<protein>
    <submittedName>
        <fullName evidence="4">Transcriptional regulator FtrA</fullName>
    </submittedName>
</protein>
<dbReference type="SUPFAM" id="SSF46689">
    <property type="entry name" value="Homeodomain-like"/>
    <property type="match status" value="2"/>
</dbReference>
<reference evidence="4" key="2">
    <citation type="submission" date="2023-01" db="EMBL/GenBank/DDBJ databases">
        <title>Draft genome sequence of Agaribacter marinus strain NBRC 110023.</title>
        <authorList>
            <person name="Sun Q."/>
            <person name="Mori K."/>
        </authorList>
    </citation>
    <scope>NUCLEOTIDE SEQUENCE</scope>
    <source>
        <strain evidence="4">NBRC 110023</strain>
    </source>
</reference>
<dbReference type="Pfam" id="PF12833">
    <property type="entry name" value="HTH_18"/>
    <property type="match status" value="1"/>
</dbReference>
<dbReference type="CDD" id="cd03137">
    <property type="entry name" value="GATase1_AraC_1"/>
    <property type="match status" value="1"/>
</dbReference>
<dbReference type="InterPro" id="IPR018060">
    <property type="entry name" value="HTH_AraC"/>
</dbReference>
<organism evidence="4 5">
    <name type="scientific">Agaribacter marinus</name>
    <dbReference type="NCBI Taxonomy" id="1431249"/>
    <lineage>
        <taxon>Bacteria</taxon>
        <taxon>Pseudomonadati</taxon>
        <taxon>Pseudomonadota</taxon>
        <taxon>Gammaproteobacteria</taxon>
        <taxon>Alteromonadales</taxon>
        <taxon>Alteromonadaceae</taxon>
        <taxon>Agaribacter</taxon>
    </lineage>
</organism>
<dbReference type="InterPro" id="IPR002818">
    <property type="entry name" value="DJ-1/PfpI"/>
</dbReference>
<dbReference type="InterPro" id="IPR052158">
    <property type="entry name" value="INH-QAR"/>
</dbReference>